<evidence type="ECO:0000256" key="7">
    <source>
        <dbReference type="ARBA" id="ARBA00022990"/>
    </source>
</evidence>
<sequence length="183" mass="20209">MASGNACIGKPTLEFQAPPVVDGAFTKVKLSEYKGKYRACFFSHLQFTFVCPTEIIAFSNMLQMLSISADSQFTHLAWINTPQKERDIRLLAHVTRILSRDYGPKEDEGIAYRGLFIIDGKGDPQITCSDLSDGYSVDEALRLVQALQLTGEHEEVCPAGWVPGSHTVKPNSAQDLSCHNSEN</sequence>
<keyword evidence="4" id="KW-0963">Cytoplasm</keyword>
<evidence type="ECO:0000256" key="4">
    <source>
        <dbReference type="ARBA" id="ARBA00022490"/>
    </source>
</evidence>
<evidence type="ECO:0000256" key="1">
    <source>
        <dbReference type="ARBA" id="ARBA00004496"/>
    </source>
</evidence>
<dbReference type="PANTHER" id="PTHR10681:SF161">
    <property type="entry name" value="PEROXIREDOXIN-2"/>
    <property type="match status" value="1"/>
</dbReference>
<dbReference type="GO" id="GO:0045454">
    <property type="term" value="P:cell redox homeostasis"/>
    <property type="evidence" value="ECO:0007669"/>
    <property type="project" value="TreeGrafter"/>
</dbReference>
<dbReference type="GO" id="GO:0042744">
    <property type="term" value="P:hydrogen peroxide catabolic process"/>
    <property type="evidence" value="ECO:0007669"/>
    <property type="project" value="TreeGrafter"/>
</dbReference>
<dbReference type="Pfam" id="PF00578">
    <property type="entry name" value="AhpC-TSA"/>
    <property type="match status" value="1"/>
</dbReference>
<dbReference type="GO" id="GO:0005829">
    <property type="term" value="C:cytosol"/>
    <property type="evidence" value="ECO:0007669"/>
    <property type="project" value="TreeGrafter"/>
</dbReference>
<feature type="domain" description="Peroxiredoxin C-terminal" evidence="15">
    <location>
        <begin position="146"/>
        <end position="171"/>
    </location>
</feature>
<keyword evidence="5 12" id="KW-0575">Peroxidase</keyword>
<name>A0A452F2K2_CAPHI</name>
<evidence type="ECO:0000256" key="8">
    <source>
        <dbReference type="ARBA" id="ARBA00023002"/>
    </source>
</evidence>
<dbReference type="CDD" id="cd03015">
    <property type="entry name" value="PRX_Typ2cys"/>
    <property type="match status" value="1"/>
</dbReference>
<dbReference type="GO" id="GO:0019430">
    <property type="term" value="P:removal of superoxide radicals"/>
    <property type="evidence" value="ECO:0007669"/>
    <property type="project" value="TreeGrafter"/>
</dbReference>
<dbReference type="PIRSF" id="PIRSF000239">
    <property type="entry name" value="AHPC"/>
    <property type="match status" value="1"/>
</dbReference>
<dbReference type="Proteomes" id="UP000291000">
    <property type="component" value="Chromosome 19"/>
</dbReference>
<comment type="catalytic activity">
    <reaction evidence="11">
        <text>a hydroperoxide + [thioredoxin]-dithiol = an alcohol + [thioredoxin]-disulfide + H2O</text>
        <dbReference type="Rhea" id="RHEA:62620"/>
        <dbReference type="Rhea" id="RHEA-COMP:10698"/>
        <dbReference type="Rhea" id="RHEA-COMP:10700"/>
        <dbReference type="ChEBI" id="CHEBI:15377"/>
        <dbReference type="ChEBI" id="CHEBI:29950"/>
        <dbReference type="ChEBI" id="CHEBI:30879"/>
        <dbReference type="ChEBI" id="CHEBI:35924"/>
        <dbReference type="ChEBI" id="CHEBI:50058"/>
        <dbReference type="EC" id="1.11.1.24"/>
    </reaction>
</comment>
<dbReference type="InterPro" id="IPR036249">
    <property type="entry name" value="Thioredoxin-like_sf"/>
</dbReference>
<evidence type="ECO:0000313" key="16">
    <source>
        <dbReference type="Ensembl" id="ENSCHIP00000018611.1"/>
    </source>
</evidence>
<dbReference type="STRING" id="9925.ENSCHIP00000018611"/>
<dbReference type="Ensembl" id="ENSCHIT00000026426.1">
    <property type="protein sequence ID" value="ENSCHIP00000018611.1"/>
    <property type="gene ID" value="ENSCHIG00000017975.1"/>
</dbReference>
<keyword evidence="8 12" id="KW-0560">Oxidoreductase</keyword>
<evidence type="ECO:0000256" key="12">
    <source>
        <dbReference type="PIRNR" id="PIRNR000239"/>
    </source>
</evidence>
<evidence type="ECO:0000256" key="11">
    <source>
        <dbReference type="ARBA" id="ARBA00049091"/>
    </source>
</evidence>
<dbReference type="Gene3D" id="3.40.30.10">
    <property type="entry name" value="Glutaredoxin"/>
    <property type="match status" value="1"/>
</dbReference>
<proteinExistence type="inferred from homology"/>
<keyword evidence="10 12" id="KW-0676">Redox-active center</keyword>
<dbReference type="EC" id="1.11.1.24" evidence="3"/>
<dbReference type="InterPro" id="IPR024706">
    <property type="entry name" value="Peroxiredoxin_AhpC-typ"/>
</dbReference>
<evidence type="ECO:0000259" key="14">
    <source>
        <dbReference type="Pfam" id="PF00578"/>
    </source>
</evidence>
<dbReference type="GeneTree" id="ENSGT00940000155828"/>
<keyword evidence="7" id="KW-0007">Acetylation</keyword>
<reference evidence="16 17" key="1">
    <citation type="submission" date="2016-04" db="EMBL/GenBank/DDBJ databases">
        <title>Polished mammalian reference genomes with single-molecule sequencing and chromosome conformation capture applied to the Capra hircus genome.</title>
        <authorList>
            <person name="Bickhart D.M."/>
            <person name="Koren S."/>
            <person name="Rosen B."/>
            <person name="Hastie A."/>
            <person name="Liachko I."/>
            <person name="Sullivan S.T."/>
            <person name="Burton J."/>
            <person name="Sayre B.L."/>
            <person name="Huson H.J."/>
            <person name="Lee J."/>
            <person name="Lam E."/>
            <person name="Kelley C.M."/>
            <person name="Hutchison J.L."/>
            <person name="Zhou Y."/>
            <person name="Sun J."/>
            <person name="Crisa A."/>
            <person name="Schwartz J.C."/>
            <person name="Hammond J.A."/>
            <person name="Schroeder S.G."/>
            <person name="Liu G.E."/>
            <person name="Dunham M."/>
            <person name="Shendure J."/>
            <person name="Sonstegard T.S."/>
            <person name="Phillippy A.M."/>
            <person name="Van Tassell C.P."/>
            <person name="Smith T.P."/>
        </authorList>
    </citation>
    <scope>NUCLEOTIDE SEQUENCE [LARGE SCALE GENOMIC DNA]</scope>
</reference>
<organism evidence="16 17">
    <name type="scientific">Capra hircus</name>
    <name type="common">Goat</name>
    <dbReference type="NCBI Taxonomy" id="9925"/>
    <lineage>
        <taxon>Eukaryota</taxon>
        <taxon>Metazoa</taxon>
        <taxon>Chordata</taxon>
        <taxon>Craniata</taxon>
        <taxon>Vertebrata</taxon>
        <taxon>Euteleostomi</taxon>
        <taxon>Mammalia</taxon>
        <taxon>Eutheria</taxon>
        <taxon>Laurasiatheria</taxon>
        <taxon>Artiodactyla</taxon>
        <taxon>Ruminantia</taxon>
        <taxon>Pecora</taxon>
        <taxon>Bovidae</taxon>
        <taxon>Caprinae</taxon>
        <taxon>Capra</taxon>
    </lineage>
</organism>
<feature type="active site" description="Cysteine sulfenic acid (-SOH) intermediate; for peroxidase activity" evidence="13">
    <location>
        <position position="51"/>
    </location>
</feature>
<dbReference type="GO" id="GO:0045321">
    <property type="term" value="P:leukocyte activation"/>
    <property type="evidence" value="ECO:0007669"/>
    <property type="project" value="TreeGrafter"/>
</dbReference>
<protein>
    <recommendedName>
        <fullName evidence="3">thioredoxin-dependent peroxiredoxin</fullName>
        <ecNumber evidence="3">1.11.1.24</ecNumber>
    </recommendedName>
</protein>
<dbReference type="Bgee" id="ENSCHIG00000017975">
    <property type="expression patterns" value="Expressed in rumen and 2 other cell types or tissues"/>
</dbReference>
<dbReference type="PANTHER" id="PTHR10681">
    <property type="entry name" value="THIOREDOXIN PEROXIDASE"/>
    <property type="match status" value="1"/>
</dbReference>
<keyword evidence="9" id="KW-1015">Disulfide bond</keyword>
<reference evidence="16" key="2">
    <citation type="submission" date="2025-08" db="UniProtKB">
        <authorList>
            <consortium name="Ensembl"/>
        </authorList>
    </citation>
    <scope>IDENTIFICATION</scope>
</reference>
<evidence type="ECO:0000256" key="6">
    <source>
        <dbReference type="ARBA" id="ARBA00022862"/>
    </source>
</evidence>
<evidence type="ECO:0000256" key="9">
    <source>
        <dbReference type="ARBA" id="ARBA00023157"/>
    </source>
</evidence>
<evidence type="ECO:0000256" key="10">
    <source>
        <dbReference type="ARBA" id="ARBA00023284"/>
    </source>
</evidence>
<reference evidence="16" key="3">
    <citation type="submission" date="2025-09" db="UniProtKB">
        <authorList>
            <consortium name="Ensembl"/>
        </authorList>
    </citation>
    <scope>IDENTIFICATION</scope>
</reference>
<evidence type="ECO:0000256" key="5">
    <source>
        <dbReference type="ARBA" id="ARBA00022559"/>
    </source>
</evidence>
<dbReference type="InterPro" id="IPR050217">
    <property type="entry name" value="Peroxiredoxin"/>
</dbReference>
<evidence type="ECO:0000259" key="15">
    <source>
        <dbReference type="Pfam" id="PF10417"/>
    </source>
</evidence>
<feature type="domain" description="Alkyl hydroperoxide reductase subunit C/ Thiol specific antioxidant" evidence="14">
    <location>
        <begin position="8"/>
        <end position="122"/>
    </location>
</feature>
<comment type="similarity">
    <text evidence="2">Belongs to the peroxiredoxin family. AhpC/Prx1 subfamily.</text>
</comment>
<comment type="subcellular location">
    <subcellularLocation>
        <location evidence="1">Cytoplasm</location>
    </subcellularLocation>
</comment>
<dbReference type="EMBL" id="LWLT01000022">
    <property type="status" value="NOT_ANNOTATED_CDS"/>
    <property type="molecule type" value="Genomic_DNA"/>
</dbReference>
<evidence type="ECO:0000256" key="2">
    <source>
        <dbReference type="ARBA" id="ARBA00009796"/>
    </source>
</evidence>
<keyword evidence="17" id="KW-1185">Reference proteome</keyword>
<accession>A0A452F2K2</accession>
<evidence type="ECO:0000256" key="13">
    <source>
        <dbReference type="PIRSR" id="PIRSR000239-1"/>
    </source>
</evidence>
<keyword evidence="6 12" id="KW-0049">Antioxidant</keyword>
<dbReference type="InterPro" id="IPR019479">
    <property type="entry name" value="Peroxiredoxin_C"/>
</dbReference>
<dbReference type="Pfam" id="PF10417">
    <property type="entry name" value="1-cysPrx_C"/>
    <property type="match status" value="1"/>
</dbReference>
<dbReference type="AlphaFoldDB" id="A0A452F2K2"/>
<evidence type="ECO:0000313" key="17">
    <source>
        <dbReference type="Proteomes" id="UP000291000"/>
    </source>
</evidence>
<dbReference type="InterPro" id="IPR000866">
    <property type="entry name" value="AhpC/TSA"/>
</dbReference>
<comment type="function">
    <text evidence="12">Thiol-specific peroxidase that catalyzes the reduction of hydrogen peroxide and organic hydroperoxides to water and alcohols, respectively.</text>
</comment>
<dbReference type="GO" id="GO:0008379">
    <property type="term" value="F:thioredoxin peroxidase activity"/>
    <property type="evidence" value="ECO:0007669"/>
    <property type="project" value="TreeGrafter"/>
</dbReference>
<dbReference type="SUPFAM" id="SSF52833">
    <property type="entry name" value="Thioredoxin-like"/>
    <property type="match status" value="1"/>
</dbReference>
<evidence type="ECO:0000256" key="3">
    <source>
        <dbReference type="ARBA" id="ARBA00013017"/>
    </source>
</evidence>